<dbReference type="InterPro" id="IPR029787">
    <property type="entry name" value="Nucleotide_cyclase"/>
</dbReference>
<reference evidence="8 9" key="1">
    <citation type="journal article" date="2016" name="Genome Announc.">
        <title>Draft Genome Sequence of 'Halomonas chromatireducens' Strain AGD 8-3, a Haloalkaliphilic Chromate- and Selenite-Reducing Gammaproteobacterium.</title>
        <authorList>
            <person name="Sharko F.S."/>
            <person name="Shapovalova A.A."/>
            <person name="Tsygankova S.V."/>
            <person name="Komova A.V."/>
            <person name="Boulygina E.S."/>
            <person name="Teslyuk A.B."/>
            <person name="Gotovtsev P.M."/>
            <person name="Namsaraev Z.B."/>
            <person name="Khijniak T.V."/>
            <person name="Nedoluzhko A.V."/>
            <person name="Vasilov R.G."/>
        </authorList>
    </citation>
    <scope>NUCLEOTIDE SEQUENCE [LARGE SCALE GENOMIC DNA]</scope>
    <source>
        <strain evidence="8 9">AGD 8-3</strain>
    </source>
</reference>
<dbReference type="InterPro" id="IPR001610">
    <property type="entry name" value="PAC"/>
</dbReference>
<dbReference type="EMBL" id="CP014226">
    <property type="protein sequence ID" value="AMD00593.1"/>
    <property type="molecule type" value="Genomic_DNA"/>
</dbReference>
<evidence type="ECO:0000313" key="9">
    <source>
        <dbReference type="Proteomes" id="UP000063387"/>
    </source>
</evidence>
<dbReference type="GO" id="GO:0052621">
    <property type="term" value="F:diguanylate cyclase activity"/>
    <property type="evidence" value="ECO:0007669"/>
    <property type="project" value="UniProtKB-EC"/>
</dbReference>
<evidence type="ECO:0000256" key="2">
    <source>
        <dbReference type="ARBA" id="ARBA00012528"/>
    </source>
</evidence>
<feature type="domain" description="PAC" evidence="6">
    <location>
        <begin position="118"/>
        <end position="168"/>
    </location>
</feature>
<dbReference type="NCBIfam" id="TIGR00229">
    <property type="entry name" value="sensory_box"/>
    <property type="match status" value="1"/>
</dbReference>
<organism evidence="8 9">
    <name type="scientific">Halomonas chromatireducens</name>
    <dbReference type="NCBI Taxonomy" id="507626"/>
    <lineage>
        <taxon>Bacteria</taxon>
        <taxon>Pseudomonadati</taxon>
        <taxon>Pseudomonadota</taxon>
        <taxon>Gammaproteobacteria</taxon>
        <taxon>Oceanospirillales</taxon>
        <taxon>Halomonadaceae</taxon>
        <taxon>Halomonas</taxon>
    </lineage>
</organism>
<dbReference type="InterPro" id="IPR000160">
    <property type="entry name" value="GGDEF_dom"/>
</dbReference>
<evidence type="ECO:0000256" key="4">
    <source>
        <dbReference type="SAM" id="Coils"/>
    </source>
</evidence>
<dbReference type="PANTHER" id="PTHR45138:SF9">
    <property type="entry name" value="DIGUANYLATE CYCLASE DGCM-RELATED"/>
    <property type="match status" value="1"/>
</dbReference>
<dbReference type="SMART" id="SM00086">
    <property type="entry name" value="PAC"/>
    <property type="match status" value="1"/>
</dbReference>
<protein>
    <recommendedName>
        <fullName evidence="2">diguanylate cyclase</fullName>
        <ecNumber evidence="2">2.7.7.65</ecNumber>
    </recommendedName>
</protein>
<dbReference type="InterPro" id="IPR013655">
    <property type="entry name" value="PAS_fold_3"/>
</dbReference>
<dbReference type="Proteomes" id="UP000063387">
    <property type="component" value="Chromosome"/>
</dbReference>
<dbReference type="CDD" id="cd00130">
    <property type="entry name" value="PAS"/>
    <property type="match status" value="1"/>
</dbReference>
<keyword evidence="9" id="KW-1185">Reference proteome</keyword>
<feature type="compositionally biased region" description="Basic and acidic residues" evidence="5">
    <location>
        <begin position="8"/>
        <end position="17"/>
    </location>
</feature>
<dbReference type="InterPro" id="IPR035965">
    <property type="entry name" value="PAS-like_dom_sf"/>
</dbReference>
<dbReference type="Gene3D" id="2.10.70.100">
    <property type="match status" value="1"/>
</dbReference>
<dbReference type="CDD" id="cd01949">
    <property type="entry name" value="GGDEF"/>
    <property type="match status" value="1"/>
</dbReference>
<sequence length="336" mass="38436">MKAAHNNSKRERPKGESHYGGSPAVSCEQVQRELEEAHEEIAHLKYTLNRVQRIARLGYWRLSLKTGDLFWSEVIYDIFGVDPKSFTPSLLGFKGMVHPEDLESVEAAIVRAHQKGQHDVVHRIIRPDGEIRWVHELADNVPEGDDQILIGTVRDITEQKKLELRLRQLSRTDELTALFNRRYFMQRLVQELARYRRYGRPTSVVLFDFDYFKRINDTHGHPAGDQVLVSVGALLRERLRTNDIPARLGGEEFALLLPETGLKEAVGVAEKVRQLVFEQAFMSEEGNRFSVSITCGVSAFHGTEETVEAILHRADQNLYEGKRAGRNRVVAEERGR</sequence>
<feature type="domain" description="GGDEF" evidence="7">
    <location>
        <begin position="200"/>
        <end position="334"/>
    </location>
</feature>
<proteinExistence type="predicted"/>
<comment type="cofactor">
    <cofactor evidence="1">
        <name>Mg(2+)</name>
        <dbReference type="ChEBI" id="CHEBI:18420"/>
    </cofactor>
</comment>
<dbReference type="PATRIC" id="fig|507626.3.peg.1512"/>
<dbReference type="InterPro" id="IPR050469">
    <property type="entry name" value="Diguanylate_Cyclase"/>
</dbReference>
<dbReference type="NCBIfam" id="TIGR00254">
    <property type="entry name" value="GGDEF"/>
    <property type="match status" value="1"/>
</dbReference>
<dbReference type="AlphaFoldDB" id="A0A109ULI0"/>
<dbReference type="EC" id="2.7.7.65" evidence="2"/>
<dbReference type="InterPro" id="IPR000700">
    <property type="entry name" value="PAS-assoc_C"/>
</dbReference>
<dbReference type="Pfam" id="PF08447">
    <property type="entry name" value="PAS_3"/>
    <property type="match status" value="1"/>
</dbReference>
<evidence type="ECO:0000313" key="8">
    <source>
        <dbReference type="EMBL" id="AMD00593.1"/>
    </source>
</evidence>
<dbReference type="FunFam" id="3.30.70.270:FF:000001">
    <property type="entry name" value="Diguanylate cyclase domain protein"/>
    <property type="match status" value="1"/>
</dbReference>
<dbReference type="RefSeq" id="WP_066447144.1">
    <property type="nucleotide sequence ID" value="NZ_CP014226.1"/>
</dbReference>
<dbReference type="PANTHER" id="PTHR45138">
    <property type="entry name" value="REGULATORY COMPONENTS OF SENSORY TRANSDUCTION SYSTEM"/>
    <property type="match status" value="1"/>
</dbReference>
<feature type="coiled-coil region" evidence="4">
    <location>
        <begin position="27"/>
        <end position="54"/>
    </location>
</feature>
<accession>A0A109ULI0</accession>
<dbReference type="InterPro" id="IPR000014">
    <property type="entry name" value="PAS"/>
</dbReference>
<evidence type="ECO:0000259" key="7">
    <source>
        <dbReference type="PROSITE" id="PS50887"/>
    </source>
</evidence>
<dbReference type="PROSITE" id="PS50113">
    <property type="entry name" value="PAC"/>
    <property type="match status" value="1"/>
</dbReference>
<dbReference type="OrthoDB" id="9776960at2"/>
<reference evidence="8 9" key="2">
    <citation type="submission" date="2016-02" db="EMBL/GenBank/DDBJ databases">
        <authorList>
            <person name="Wen L."/>
            <person name="He K."/>
            <person name="Yang H."/>
        </authorList>
    </citation>
    <scope>NUCLEOTIDE SEQUENCE [LARGE SCALE GENOMIC DNA]</scope>
    <source>
        <strain evidence="8 9">AGD 8-3</strain>
    </source>
</reference>
<dbReference type="PROSITE" id="PS50887">
    <property type="entry name" value="GGDEF"/>
    <property type="match status" value="1"/>
</dbReference>
<dbReference type="Gene3D" id="3.30.70.270">
    <property type="match status" value="1"/>
</dbReference>
<dbReference type="SMART" id="SM00267">
    <property type="entry name" value="GGDEF"/>
    <property type="match status" value="1"/>
</dbReference>
<dbReference type="Gene3D" id="3.30.450.20">
    <property type="entry name" value="PAS domain"/>
    <property type="match status" value="1"/>
</dbReference>
<dbReference type="STRING" id="507626.LOKO_01525"/>
<gene>
    <name evidence="8" type="primary">pleD_5</name>
    <name evidence="8" type="ORF">LOKO_01525</name>
</gene>
<comment type="catalytic activity">
    <reaction evidence="3">
        <text>2 GTP = 3',3'-c-di-GMP + 2 diphosphate</text>
        <dbReference type="Rhea" id="RHEA:24898"/>
        <dbReference type="ChEBI" id="CHEBI:33019"/>
        <dbReference type="ChEBI" id="CHEBI:37565"/>
        <dbReference type="ChEBI" id="CHEBI:58805"/>
        <dbReference type="EC" id="2.7.7.65"/>
    </reaction>
</comment>
<keyword evidence="4" id="KW-0175">Coiled coil</keyword>
<feature type="region of interest" description="Disordered" evidence="5">
    <location>
        <begin position="1"/>
        <end position="25"/>
    </location>
</feature>
<dbReference type="InterPro" id="IPR043128">
    <property type="entry name" value="Rev_trsase/Diguanyl_cyclase"/>
</dbReference>
<evidence type="ECO:0000256" key="1">
    <source>
        <dbReference type="ARBA" id="ARBA00001946"/>
    </source>
</evidence>
<name>A0A109ULI0_9GAMM</name>
<dbReference type="SUPFAM" id="SSF55073">
    <property type="entry name" value="Nucleotide cyclase"/>
    <property type="match status" value="1"/>
</dbReference>
<evidence type="ECO:0000256" key="5">
    <source>
        <dbReference type="SAM" id="MobiDB-lite"/>
    </source>
</evidence>
<evidence type="ECO:0000256" key="3">
    <source>
        <dbReference type="ARBA" id="ARBA00034247"/>
    </source>
</evidence>
<evidence type="ECO:0000259" key="6">
    <source>
        <dbReference type="PROSITE" id="PS50113"/>
    </source>
</evidence>
<dbReference type="Pfam" id="PF00990">
    <property type="entry name" value="GGDEF"/>
    <property type="match status" value="1"/>
</dbReference>
<dbReference type="SUPFAM" id="SSF55785">
    <property type="entry name" value="PYP-like sensor domain (PAS domain)"/>
    <property type="match status" value="1"/>
</dbReference>
<dbReference type="KEGG" id="hco:LOKO_01525"/>